<proteinExistence type="predicted"/>
<evidence type="ECO:0000313" key="2">
    <source>
        <dbReference type="Proteomes" id="UP000789366"/>
    </source>
</evidence>
<sequence length="609" mass="68961">MSGNESSAAHRRLNILLNHLNNEEDNNPKEWRTLSPSQCLTICTNRDRKWNGYGYKDTVFKFDERGTAFSTGNRYPNFSSKEFHELRPWLEQTLRINLKTVCPAQPNIIELASPNVNHEFYDAIKPQGIMISFAEQDRLSHGHGISTAEIYRLRHGNFTRIPDAVVWPESHEQVETIVRAALKFNVGCIPYGGGSNDVGALECPEENEKRMLVSLDMRQMNRILSLNRENMYVVVEAGAIAQDLEKELRKWGFTLGWDAEMLEFCTVGGIASLRSNDIKRNMNGDLEHSIINFKMVTPAGTMQRSGIHTSPISSGPNFQLLFGTEGTLGVITELALKIHFFAPRHYYVSIYFPSFHNGLLFLREIVQKNIIKFSSARLVDEAGLQLVNAFNTATPTIKSVFSEVIKKYYLKKIKKLEAGKMCLAAILLDGHDIVKLKGYEKKIDEIGKQYGGVIAGSDLGERMFFVSKRLPYLRDFLLDYYAISDRLDATASWSNVEVLVEKVKEAITNVCKTQGIRPKPYIGARIDHIYDTGASITFTYGFNSRNLNDPLSVLRLIEQVALVEILRSNGSVSHNTSGIGKRKKECFRESLSEPVVKVLENMKQYVFIY</sequence>
<protein>
    <submittedName>
        <fullName evidence="1">16000_t:CDS:1</fullName>
    </submittedName>
</protein>
<name>A0ACA9KY67_9GLOM</name>
<gene>
    <name evidence="1" type="ORF">SPELUC_LOCUS2961</name>
</gene>
<keyword evidence="2" id="KW-1185">Reference proteome</keyword>
<evidence type="ECO:0000313" key="1">
    <source>
        <dbReference type="EMBL" id="CAG8499864.1"/>
    </source>
</evidence>
<comment type="caution">
    <text evidence="1">The sequence shown here is derived from an EMBL/GenBank/DDBJ whole genome shotgun (WGS) entry which is preliminary data.</text>
</comment>
<accession>A0ACA9KY67</accession>
<dbReference type="Proteomes" id="UP000789366">
    <property type="component" value="Unassembled WGS sequence"/>
</dbReference>
<reference evidence="1" key="1">
    <citation type="submission" date="2021-06" db="EMBL/GenBank/DDBJ databases">
        <authorList>
            <person name="Kallberg Y."/>
            <person name="Tangrot J."/>
            <person name="Rosling A."/>
        </authorList>
    </citation>
    <scope>NUCLEOTIDE SEQUENCE</scope>
    <source>
        <strain evidence="1">28 12/20/2015</strain>
    </source>
</reference>
<dbReference type="EMBL" id="CAJVPW010002134">
    <property type="protein sequence ID" value="CAG8499864.1"/>
    <property type="molecule type" value="Genomic_DNA"/>
</dbReference>
<organism evidence="1 2">
    <name type="scientific">Cetraspora pellucida</name>
    <dbReference type="NCBI Taxonomy" id="1433469"/>
    <lineage>
        <taxon>Eukaryota</taxon>
        <taxon>Fungi</taxon>
        <taxon>Fungi incertae sedis</taxon>
        <taxon>Mucoromycota</taxon>
        <taxon>Glomeromycotina</taxon>
        <taxon>Glomeromycetes</taxon>
        <taxon>Diversisporales</taxon>
        <taxon>Gigasporaceae</taxon>
        <taxon>Cetraspora</taxon>
    </lineage>
</organism>